<dbReference type="GO" id="GO:1990811">
    <property type="term" value="C:MWP complex"/>
    <property type="evidence" value="ECO:0007669"/>
    <property type="project" value="TreeGrafter"/>
</dbReference>
<feature type="non-terminal residue" evidence="1">
    <location>
        <position position="511"/>
    </location>
</feature>
<evidence type="ECO:0000313" key="1">
    <source>
        <dbReference type="EMBL" id="KAG5307851.1"/>
    </source>
</evidence>
<dbReference type="Proteomes" id="UP000668214">
    <property type="component" value="Unassembled WGS sequence"/>
</dbReference>
<protein>
    <submittedName>
        <fullName evidence="1">WRP73 protein</fullName>
    </submittedName>
</protein>
<dbReference type="InterPro" id="IPR015943">
    <property type="entry name" value="WD40/YVTN_repeat-like_dom_sf"/>
</dbReference>
<feature type="non-terminal residue" evidence="1">
    <location>
        <position position="1"/>
    </location>
</feature>
<sequence length="511" mass="59082">IRSNFFKTQTLRLATLTKLSRKPQVSNDFKSFLMATNVNMDKVFRVNNNLCHFSRNGAYLAIAFQANLLIKDAKTLDTYRSFVFVDVIQYMEWSSNSEYILCANIKRAIVQVYSIHYPQWKCKLTEGSAGLQGVTWSPNSKHIFTIADFNIQLSIWNLEEQTVSYIQNIKSSSFDKLRFSPNGERLAVIVTEVDQDTVEIYKTQNWKISRKLICDRLRGIDGIRWSPNDELLCIWCSSPAEPKLIIYSNILEKHVTAFSPLETAQSSETCNYGKELRGIENIEWIPSGQLLAVIGFNEVVVLLNHITWQPLSKLYMDPVIRECNYLTKVYKEYADSEKVSNKRFASCEERVLREIHERPLCIEIGKKDDNDNFSIAKVKLFEFSTCGQYLALKHELYPTTVWIWDICTDYLDYLLLENPITGISLKIVQFSLEMIMQLFLLSSAIKWSPVHPRLFVLSKCTRVYEWTRKGASSVPLFKNMSIVDAYWHPSGEKVALCGYNKVMIYETMNTS</sequence>
<dbReference type="AlphaFoldDB" id="A0A836E8D2"/>
<keyword evidence="2" id="KW-1185">Reference proteome</keyword>
<name>A0A836E8D2_9HYME</name>
<dbReference type="InterPro" id="IPR052778">
    <property type="entry name" value="Centrosome-WD_assoc"/>
</dbReference>
<dbReference type="Gene3D" id="2.130.10.10">
    <property type="entry name" value="YVTN repeat-like/Quinoprotein amine dehydrogenase"/>
    <property type="match status" value="1"/>
</dbReference>
<organism evidence="1 2">
    <name type="scientific">Pseudoatta argentina</name>
    <dbReference type="NCBI Taxonomy" id="621737"/>
    <lineage>
        <taxon>Eukaryota</taxon>
        <taxon>Metazoa</taxon>
        <taxon>Ecdysozoa</taxon>
        <taxon>Arthropoda</taxon>
        <taxon>Hexapoda</taxon>
        <taxon>Insecta</taxon>
        <taxon>Pterygota</taxon>
        <taxon>Neoptera</taxon>
        <taxon>Endopterygota</taxon>
        <taxon>Hymenoptera</taxon>
        <taxon>Apocrita</taxon>
        <taxon>Aculeata</taxon>
        <taxon>Formicoidea</taxon>
        <taxon>Formicidae</taxon>
        <taxon>Myrmicinae</taxon>
        <taxon>Pseudoatta</taxon>
    </lineage>
</organism>
<gene>
    <name evidence="1" type="primary">Wrap73</name>
    <name evidence="1" type="ORF">G6Z78_0001665</name>
</gene>
<dbReference type="PANTHER" id="PTHR16220">
    <property type="entry name" value="WD REPEAT PROTEIN 8-RELATED"/>
    <property type="match status" value="1"/>
</dbReference>
<dbReference type="PANTHER" id="PTHR16220:SF0">
    <property type="entry name" value="WD REPEAT-CONTAINING PROTEIN WRAP73"/>
    <property type="match status" value="1"/>
</dbReference>
<dbReference type="EMBL" id="JAANIA010002906">
    <property type="protein sequence ID" value="KAG5307851.1"/>
    <property type="molecule type" value="Genomic_DNA"/>
</dbReference>
<accession>A0A836E8D2</accession>
<reference evidence="1" key="1">
    <citation type="submission" date="2020-02" db="EMBL/GenBank/DDBJ databases">
        <title>Relaxed selection underlies rapid genomic changes in the transitions from sociality to social parasitism in ants.</title>
        <authorList>
            <person name="Bi X."/>
        </authorList>
    </citation>
    <scope>NUCLEOTIDE SEQUENCE</scope>
    <source>
        <strain evidence="1">BGI-DK2014c</strain>
        <tissue evidence="1">Whole body</tissue>
    </source>
</reference>
<dbReference type="SUPFAM" id="SSF69322">
    <property type="entry name" value="Tricorn protease domain 2"/>
    <property type="match status" value="1"/>
</dbReference>
<comment type="caution">
    <text evidence="1">The sequence shown here is derived from an EMBL/GenBank/DDBJ whole genome shotgun (WGS) entry which is preliminary data.</text>
</comment>
<proteinExistence type="predicted"/>
<dbReference type="GO" id="GO:0005815">
    <property type="term" value="C:microtubule organizing center"/>
    <property type="evidence" value="ECO:0007669"/>
    <property type="project" value="TreeGrafter"/>
</dbReference>
<evidence type="ECO:0000313" key="2">
    <source>
        <dbReference type="Proteomes" id="UP000668214"/>
    </source>
</evidence>